<organism evidence="2 3">
    <name type="scientific">Varunaivibrio sulfuroxidans</name>
    <dbReference type="NCBI Taxonomy" id="1773489"/>
    <lineage>
        <taxon>Bacteria</taxon>
        <taxon>Pseudomonadati</taxon>
        <taxon>Pseudomonadota</taxon>
        <taxon>Alphaproteobacteria</taxon>
        <taxon>Rhodospirillales</taxon>
        <taxon>Magnetovibrionaceae</taxon>
        <taxon>Varunaivibrio</taxon>
    </lineage>
</organism>
<keyword evidence="3" id="KW-1185">Reference proteome</keyword>
<dbReference type="NCBIfam" id="TIGR03708">
    <property type="entry name" value="poly_P_AMP_trns"/>
    <property type="match status" value="1"/>
</dbReference>
<dbReference type="Pfam" id="PF03976">
    <property type="entry name" value="PPK2"/>
    <property type="match status" value="2"/>
</dbReference>
<evidence type="ECO:0000259" key="1">
    <source>
        <dbReference type="Pfam" id="PF03976"/>
    </source>
</evidence>
<feature type="domain" description="Polyphosphate kinase-2-related" evidence="1">
    <location>
        <begin position="270"/>
        <end position="491"/>
    </location>
</feature>
<gene>
    <name evidence="2" type="ORF">EDD55_102365</name>
</gene>
<dbReference type="Proteomes" id="UP000295304">
    <property type="component" value="Unassembled WGS sequence"/>
</dbReference>
<dbReference type="InterPro" id="IPR027417">
    <property type="entry name" value="P-loop_NTPase"/>
</dbReference>
<sequence>MFETAELGQSIDKDKYKQELPNLREDLLEAQFDLAQEKKFPTVIIIAGMDGAGKGTTVNTLNYWMDPRNIHSHAMGTPSDEEKERPPMWRYWRALPPKGAIGIFFGSWYTTPLIARVYEDMKTAHFDHAIDEINHFERMLANENALILKFWLHLSKKDLKERLTTLEQREETRWRVSEYDWKRFENYDTYKSVAEDMLRRTSNAFAPWSVVESVDERYRSLTVGKILHKALRDRLDDGRLPAKRAAVTAALNDMEERKNVLDTLDLTRALEKSDYKKKLAKYQALLNQLSRNKIFREKSMVIVFEGNDAAGKGGAIRRVCGALDARFYDIIPIGAPSDEELAHPYLWRFWRNLPRQGNVTVFDRSWYGRVLVERVEGLSPQSDWMRAYGEINRFEQQMNDHGTLVVKFWLSVDKDEQLRRFQEREASGFKRFKLTDEDWRNRDKWDDYARAVNDMVERTSTPYAPWTLVEANNKYYARIKVLKTVCKRLQEAIDDLS</sequence>
<dbReference type="InterPro" id="IPR022488">
    <property type="entry name" value="PPK2-related"/>
</dbReference>
<dbReference type="RefSeq" id="WP_132938266.1">
    <property type="nucleotide sequence ID" value="NZ_CP119676.1"/>
</dbReference>
<dbReference type="GO" id="GO:0006797">
    <property type="term" value="P:polyphosphate metabolic process"/>
    <property type="evidence" value="ECO:0007669"/>
    <property type="project" value="InterPro"/>
</dbReference>
<name>A0A4R3JEJ8_9PROT</name>
<dbReference type="AlphaFoldDB" id="A0A4R3JEJ8"/>
<dbReference type="Gene3D" id="3.40.50.300">
    <property type="entry name" value="P-loop containing nucleotide triphosphate hydrolases"/>
    <property type="match status" value="2"/>
</dbReference>
<dbReference type="InterPro" id="IPR022489">
    <property type="entry name" value="PolyP_AMP_Tfrase"/>
</dbReference>
<dbReference type="PANTHER" id="PTHR34383:SF3">
    <property type="entry name" value="POLYPHOSPHATE:AMP PHOSPHOTRANSFERASE"/>
    <property type="match status" value="1"/>
</dbReference>
<comment type="caution">
    <text evidence="2">The sequence shown here is derived from an EMBL/GenBank/DDBJ whole genome shotgun (WGS) entry which is preliminary data.</text>
</comment>
<protein>
    <submittedName>
        <fullName evidence="2">Polyphosphate:AMP phosphotransferase</fullName>
    </submittedName>
</protein>
<dbReference type="GO" id="GO:0043751">
    <property type="term" value="F:polyphosphate:AMP phosphotransferase activity"/>
    <property type="evidence" value="ECO:0007669"/>
    <property type="project" value="InterPro"/>
</dbReference>
<reference evidence="2 3" key="1">
    <citation type="submission" date="2019-03" db="EMBL/GenBank/DDBJ databases">
        <title>Genomic Encyclopedia of Type Strains, Phase IV (KMG-IV): sequencing the most valuable type-strain genomes for metagenomic binning, comparative biology and taxonomic classification.</title>
        <authorList>
            <person name="Goeker M."/>
        </authorList>
    </citation>
    <scope>NUCLEOTIDE SEQUENCE [LARGE SCALE GENOMIC DNA]</scope>
    <source>
        <strain evidence="2 3">DSM 101688</strain>
    </source>
</reference>
<accession>A0A4R3JEJ8</accession>
<feature type="domain" description="Polyphosphate kinase-2-related" evidence="1">
    <location>
        <begin position="11"/>
        <end position="233"/>
    </location>
</feature>
<dbReference type="SUPFAM" id="SSF52540">
    <property type="entry name" value="P-loop containing nucleoside triphosphate hydrolases"/>
    <property type="match status" value="2"/>
</dbReference>
<dbReference type="OrthoDB" id="9775224at2"/>
<proteinExistence type="predicted"/>
<evidence type="ECO:0000313" key="3">
    <source>
        <dbReference type="Proteomes" id="UP000295304"/>
    </source>
</evidence>
<evidence type="ECO:0000313" key="2">
    <source>
        <dbReference type="EMBL" id="TCS64322.1"/>
    </source>
</evidence>
<keyword evidence="2" id="KW-0808">Transferase</keyword>
<dbReference type="PANTHER" id="PTHR34383">
    <property type="entry name" value="POLYPHOSPHATE:AMP PHOSPHOTRANSFERASE-RELATED"/>
    <property type="match status" value="1"/>
</dbReference>
<dbReference type="EMBL" id="SLZW01000002">
    <property type="protein sequence ID" value="TCS64322.1"/>
    <property type="molecule type" value="Genomic_DNA"/>
</dbReference>